<evidence type="ECO:0000256" key="9">
    <source>
        <dbReference type="RuleBase" id="RU363121"/>
    </source>
</evidence>
<name>A0A836CEF8_9STRA</name>
<dbReference type="EMBL" id="JAFCMP010000211">
    <property type="protein sequence ID" value="KAG5183445.1"/>
    <property type="molecule type" value="Genomic_DNA"/>
</dbReference>
<keyword evidence="6 9" id="KW-0067">ATP-binding</keyword>
<dbReference type="Pfam" id="PF03219">
    <property type="entry name" value="TLC"/>
    <property type="match status" value="1"/>
</dbReference>
<keyword evidence="7 9" id="KW-1133">Transmembrane helix</keyword>
<feature type="non-terminal residue" evidence="10">
    <location>
        <position position="1"/>
    </location>
</feature>
<feature type="transmembrane region" description="Helical" evidence="9">
    <location>
        <begin position="63"/>
        <end position="85"/>
    </location>
</feature>
<evidence type="ECO:0000313" key="10">
    <source>
        <dbReference type="EMBL" id="KAG5183445.1"/>
    </source>
</evidence>
<keyword evidence="4 9" id="KW-0812">Transmembrane</keyword>
<reference evidence="10" key="1">
    <citation type="submission" date="2021-02" db="EMBL/GenBank/DDBJ databases">
        <title>First Annotated Genome of the Yellow-green Alga Tribonema minus.</title>
        <authorList>
            <person name="Mahan K.M."/>
        </authorList>
    </citation>
    <scope>NUCLEOTIDE SEQUENCE</scope>
    <source>
        <strain evidence="10">UTEX B ZZ1240</strain>
    </source>
</reference>
<gene>
    <name evidence="10" type="ORF">JKP88DRAFT_181830</name>
</gene>
<dbReference type="AlphaFoldDB" id="A0A836CEF8"/>
<evidence type="ECO:0000256" key="2">
    <source>
        <dbReference type="ARBA" id="ARBA00007127"/>
    </source>
</evidence>
<evidence type="ECO:0000256" key="1">
    <source>
        <dbReference type="ARBA" id="ARBA00004141"/>
    </source>
</evidence>
<keyword evidence="3 9" id="KW-0813">Transport</keyword>
<comment type="similarity">
    <text evidence="2 9">Belongs to the ADP/ATP translocase tlc family.</text>
</comment>
<evidence type="ECO:0000256" key="4">
    <source>
        <dbReference type="ARBA" id="ARBA00022692"/>
    </source>
</evidence>
<comment type="subcellular location">
    <subcellularLocation>
        <location evidence="1 9">Membrane</location>
        <topology evidence="1 9">Multi-pass membrane protein</topology>
    </subcellularLocation>
</comment>
<dbReference type="GO" id="GO:0005524">
    <property type="term" value="F:ATP binding"/>
    <property type="evidence" value="ECO:0007669"/>
    <property type="project" value="UniProtKB-KW"/>
</dbReference>
<dbReference type="PANTHER" id="PTHR31187">
    <property type="match status" value="1"/>
</dbReference>
<sequence length="169" mass="17709">QISAVPHAPIGGFWLLDSLKDAVLERTVGLERQPAAKLLSVATTLLLVIQYNRLVDAVAKPALFYILGAAYAVVLFALGAALRGLDGDAATSTSNLKLGPGARAAGWASYVAIESYGSLSVATFWAFVNSAGDLEEAKASYGLIIAGAQVSFALRCIHTYLLNLLNSLL</sequence>
<dbReference type="Proteomes" id="UP000664859">
    <property type="component" value="Unassembled WGS sequence"/>
</dbReference>
<organism evidence="10 11">
    <name type="scientific">Tribonema minus</name>
    <dbReference type="NCBI Taxonomy" id="303371"/>
    <lineage>
        <taxon>Eukaryota</taxon>
        <taxon>Sar</taxon>
        <taxon>Stramenopiles</taxon>
        <taxon>Ochrophyta</taxon>
        <taxon>PX clade</taxon>
        <taxon>Xanthophyceae</taxon>
        <taxon>Tribonematales</taxon>
        <taxon>Tribonemataceae</taxon>
        <taxon>Tribonema</taxon>
    </lineage>
</organism>
<dbReference type="GO" id="GO:0005471">
    <property type="term" value="F:ATP:ADP antiporter activity"/>
    <property type="evidence" value="ECO:0007669"/>
    <property type="project" value="InterPro"/>
</dbReference>
<comment type="caution">
    <text evidence="10">The sequence shown here is derived from an EMBL/GenBank/DDBJ whole genome shotgun (WGS) entry which is preliminary data.</text>
</comment>
<keyword evidence="5 9" id="KW-0547">Nucleotide-binding</keyword>
<protein>
    <recommendedName>
        <fullName evidence="9">ADP,ATP carrier protein</fullName>
    </recommendedName>
</protein>
<evidence type="ECO:0000256" key="7">
    <source>
        <dbReference type="ARBA" id="ARBA00022989"/>
    </source>
</evidence>
<dbReference type="OrthoDB" id="194566at2759"/>
<evidence type="ECO:0000256" key="3">
    <source>
        <dbReference type="ARBA" id="ARBA00022448"/>
    </source>
</evidence>
<accession>A0A836CEF8</accession>
<feature type="transmembrane region" description="Helical" evidence="9">
    <location>
        <begin position="140"/>
        <end position="161"/>
    </location>
</feature>
<dbReference type="InterPro" id="IPR004667">
    <property type="entry name" value="ADP_ATP_car_bac_type"/>
</dbReference>
<comment type="caution">
    <text evidence="9">Lacks conserved residue(s) required for the propagation of feature annotation.</text>
</comment>
<evidence type="ECO:0000256" key="6">
    <source>
        <dbReference type="ARBA" id="ARBA00022840"/>
    </source>
</evidence>
<proteinExistence type="inferred from homology"/>
<evidence type="ECO:0000256" key="8">
    <source>
        <dbReference type="ARBA" id="ARBA00023136"/>
    </source>
</evidence>
<evidence type="ECO:0000313" key="11">
    <source>
        <dbReference type="Proteomes" id="UP000664859"/>
    </source>
</evidence>
<evidence type="ECO:0000256" key="5">
    <source>
        <dbReference type="ARBA" id="ARBA00022741"/>
    </source>
</evidence>
<keyword evidence="8 9" id="KW-0472">Membrane</keyword>
<keyword evidence="11" id="KW-1185">Reference proteome</keyword>
<dbReference type="GO" id="GO:0016020">
    <property type="term" value="C:membrane"/>
    <property type="evidence" value="ECO:0007669"/>
    <property type="project" value="UniProtKB-SubCell"/>
</dbReference>
<feature type="transmembrane region" description="Helical" evidence="9">
    <location>
        <begin position="105"/>
        <end position="128"/>
    </location>
</feature>
<dbReference type="PANTHER" id="PTHR31187:SF1">
    <property type="entry name" value="ADP,ATP CARRIER PROTEIN 1"/>
    <property type="match status" value="1"/>
</dbReference>